<dbReference type="Gene3D" id="1.10.1540.10">
    <property type="entry name" value="BEACH domain"/>
    <property type="match status" value="1"/>
</dbReference>
<proteinExistence type="predicted"/>
<dbReference type="InterPro" id="IPR036372">
    <property type="entry name" value="BEACH_dom_sf"/>
</dbReference>
<dbReference type="InterPro" id="IPR000409">
    <property type="entry name" value="BEACH_dom"/>
</dbReference>
<dbReference type="AlphaFoldDB" id="A0A915HIW6"/>
<dbReference type="GO" id="GO:0019901">
    <property type="term" value="F:protein kinase binding"/>
    <property type="evidence" value="ECO:0007669"/>
    <property type="project" value="TreeGrafter"/>
</dbReference>
<dbReference type="PANTHER" id="PTHR13743">
    <property type="entry name" value="BEIGE/BEACH-RELATED"/>
    <property type="match status" value="1"/>
</dbReference>
<evidence type="ECO:0000313" key="3">
    <source>
        <dbReference type="WBParaSite" id="nRc.2.0.1.t01588-RA"/>
    </source>
</evidence>
<dbReference type="WBParaSite" id="nRc.2.0.1.t01588-RA">
    <property type="protein sequence ID" value="nRc.2.0.1.t01588-RA"/>
    <property type="gene ID" value="nRc.2.0.1.g01588"/>
</dbReference>
<dbReference type="InterPro" id="IPR050865">
    <property type="entry name" value="BEACH_Domain"/>
</dbReference>
<dbReference type="GO" id="GO:0005829">
    <property type="term" value="C:cytosol"/>
    <property type="evidence" value="ECO:0007669"/>
    <property type="project" value="TreeGrafter"/>
</dbReference>
<keyword evidence="2" id="KW-1185">Reference proteome</keyword>
<evidence type="ECO:0000259" key="1">
    <source>
        <dbReference type="PROSITE" id="PS50197"/>
    </source>
</evidence>
<name>A0A915HIW6_ROMCU</name>
<evidence type="ECO:0000313" key="2">
    <source>
        <dbReference type="Proteomes" id="UP000887565"/>
    </source>
</evidence>
<protein>
    <submittedName>
        <fullName evidence="3">BEACH domain-containing protein</fullName>
    </submittedName>
</protein>
<dbReference type="GO" id="GO:0008104">
    <property type="term" value="P:intracellular protein localization"/>
    <property type="evidence" value="ECO:0007669"/>
    <property type="project" value="TreeGrafter"/>
</dbReference>
<dbReference type="GO" id="GO:0016020">
    <property type="term" value="C:membrane"/>
    <property type="evidence" value="ECO:0007669"/>
    <property type="project" value="TreeGrafter"/>
</dbReference>
<dbReference type="PANTHER" id="PTHR13743:SF162">
    <property type="entry name" value="NEUROBEACHIN"/>
    <property type="match status" value="1"/>
</dbReference>
<accession>A0A915HIW6</accession>
<sequence length="93" mass="10895">MLQALESDLVSCQLNQWIDLIFGYKQRGPEAVRATNVFYYLTYEGALDLTTVDDKVLKQVSLRYFTPRAEKIYFTADEIYLIRMTHTVSEYVI</sequence>
<reference evidence="3" key="1">
    <citation type="submission" date="2022-11" db="UniProtKB">
        <authorList>
            <consortium name="WormBaseParasite"/>
        </authorList>
    </citation>
    <scope>IDENTIFICATION</scope>
</reference>
<organism evidence="2 3">
    <name type="scientific">Romanomermis culicivorax</name>
    <name type="common">Nematode worm</name>
    <dbReference type="NCBI Taxonomy" id="13658"/>
    <lineage>
        <taxon>Eukaryota</taxon>
        <taxon>Metazoa</taxon>
        <taxon>Ecdysozoa</taxon>
        <taxon>Nematoda</taxon>
        <taxon>Enoplea</taxon>
        <taxon>Dorylaimia</taxon>
        <taxon>Mermithida</taxon>
        <taxon>Mermithoidea</taxon>
        <taxon>Mermithidae</taxon>
        <taxon>Romanomermis</taxon>
    </lineage>
</organism>
<dbReference type="PROSITE" id="PS50197">
    <property type="entry name" value="BEACH"/>
    <property type="match status" value="1"/>
</dbReference>
<dbReference type="Pfam" id="PF02138">
    <property type="entry name" value="Beach"/>
    <property type="match status" value="1"/>
</dbReference>
<dbReference type="SUPFAM" id="SSF81837">
    <property type="entry name" value="BEACH domain"/>
    <property type="match status" value="1"/>
</dbReference>
<feature type="domain" description="BEACH" evidence="1">
    <location>
        <begin position="1"/>
        <end position="89"/>
    </location>
</feature>
<dbReference type="Proteomes" id="UP000887565">
    <property type="component" value="Unplaced"/>
</dbReference>